<dbReference type="CDD" id="cd07561">
    <property type="entry name" value="Peptidase_S41_CPP_like"/>
    <property type="match status" value="1"/>
</dbReference>
<dbReference type="PANTHER" id="PTHR32060">
    <property type="entry name" value="TAIL-SPECIFIC PROTEASE"/>
    <property type="match status" value="1"/>
</dbReference>
<dbReference type="InterPro" id="IPR036034">
    <property type="entry name" value="PDZ_sf"/>
</dbReference>
<dbReference type="PROSITE" id="PS51257">
    <property type="entry name" value="PROKAR_LIPOPROTEIN"/>
    <property type="match status" value="1"/>
</dbReference>
<organism evidence="3 4">
    <name type="scientific">Solimonas marina</name>
    <dbReference type="NCBI Taxonomy" id="2714601"/>
    <lineage>
        <taxon>Bacteria</taxon>
        <taxon>Pseudomonadati</taxon>
        <taxon>Pseudomonadota</taxon>
        <taxon>Gammaproteobacteria</taxon>
        <taxon>Nevskiales</taxon>
        <taxon>Nevskiaceae</taxon>
        <taxon>Solimonas</taxon>
    </lineage>
</organism>
<gene>
    <name evidence="3" type="ORF">G7Y82_08640</name>
</gene>
<comment type="caution">
    <text evidence="3">The sequence shown here is derived from an EMBL/GenBank/DDBJ whole genome shotgun (WGS) entry which is preliminary data.</text>
</comment>
<feature type="signal peptide" evidence="1">
    <location>
        <begin position="1"/>
        <end position="25"/>
    </location>
</feature>
<evidence type="ECO:0000313" key="3">
    <source>
        <dbReference type="EMBL" id="NKF22385.1"/>
    </source>
</evidence>
<dbReference type="InterPro" id="IPR005151">
    <property type="entry name" value="Tail-specific_protease"/>
</dbReference>
<dbReference type="Gene3D" id="3.90.226.10">
    <property type="entry name" value="2-enoyl-CoA Hydratase, Chain A, domain 1"/>
    <property type="match status" value="1"/>
</dbReference>
<dbReference type="AlphaFoldDB" id="A0A970B689"/>
<keyword evidence="4" id="KW-1185">Reference proteome</keyword>
<reference evidence="3" key="1">
    <citation type="submission" date="2020-03" db="EMBL/GenBank/DDBJ databases">
        <title>Solimonas marina sp. nov., isolated from deep seawater of the Pacific Ocean.</title>
        <authorList>
            <person name="Liu X."/>
            <person name="Lai Q."/>
            <person name="Sun F."/>
            <person name="Gai Y."/>
            <person name="Li G."/>
            <person name="Shao Z."/>
        </authorList>
    </citation>
    <scope>NUCLEOTIDE SEQUENCE</scope>
    <source>
        <strain evidence="3">C16B3</strain>
    </source>
</reference>
<proteinExistence type="predicted"/>
<dbReference type="GO" id="GO:0007165">
    <property type="term" value="P:signal transduction"/>
    <property type="evidence" value="ECO:0007669"/>
    <property type="project" value="TreeGrafter"/>
</dbReference>
<dbReference type="Proteomes" id="UP000653472">
    <property type="component" value="Unassembled WGS sequence"/>
</dbReference>
<dbReference type="PANTHER" id="PTHR32060:SF30">
    <property type="entry name" value="CARBOXY-TERMINAL PROCESSING PROTEASE CTPA"/>
    <property type="match status" value="1"/>
</dbReference>
<evidence type="ECO:0000259" key="2">
    <source>
        <dbReference type="SMART" id="SM00245"/>
    </source>
</evidence>
<protein>
    <submittedName>
        <fullName evidence="3">Peptidase</fullName>
    </submittedName>
</protein>
<dbReference type="GO" id="GO:0004175">
    <property type="term" value="F:endopeptidase activity"/>
    <property type="evidence" value="ECO:0007669"/>
    <property type="project" value="TreeGrafter"/>
</dbReference>
<dbReference type="Gene3D" id="2.30.42.10">
    <property type="match status" value="1"/>
</dbReference>
<dbReference type="Pfam" id="PF18294">
    <property type="entry name" value="Pept_S41_N"/>
    <property type="match status" value="1"/>
</dbReference>
<feature type="chain" id="PRO_5037753830" evidence="1">
    <location>
        <begin position="26"/>
        <end position="507"/>
    </location>
</feature>
<dbReference type="GO" id="GO:0008236">
    <property type="term" value="F:serine-type peptidase activity"/>
    <property type="evidence" value="ECO:0007669"/>
    <property type="project" value="InterPro"/>
</dbReference>
<evidence type="ECO:0000256" key="1">
    <source>
        <dbReference type="SAM" id="SignalP"/>
    </source>
</evidence>
<dbReference type="Pfam" id="PF03572">
    <property type="entry name" value="Peptidase_S41"/>
    <property type="match status" value="1"/>
</dbReference>
<dbReference type="GO" id="GO:0006508">
    <property type="term" value="P:proteolysis"/>
    <property type="evidence" value="ECO:0007669"/>
    <property type="project" value="InterPro"/>
</dbReference>
<dbReference type="SUPFAM" id="SSF52096">
    <property type="entry name" value="ClpP/crotonase"/>
    <property type="match status" value="1"/>
</dbReference>
<dbReference type="GO" id="GO:0030288">
    <property type="term" value="C:outer membrane-bounded periplasmic space"/>
    <property type="evidence" value="ECO:0007669"/>
    <property type="project" value="TreeGrafter"/>
</dbReference>
<dbReference type="InterPro" id="IPR029045">
    <property type="entry name" value="ClpP/crotonase-like_dom_sf"/>
</dbReference>
<dbReference type="InterPro" id="IPR041613">
    <property type="entry name" value="Pept_S41_N"/>
</dbReference>
<keyword evidence="1" id="KW-0732">Signal</keyword>
<dbReference type="SMART" id="SM00245">
    <property type="entry name" value="TSPc"/>
    <property type="match status" value="1"/>
</dbReference>
<sequence>MKTRGSGVSHSVRALAGTLALLTLAACGGGGGSSAFDDRVGDASQYANQCAAPRSGTDPYTGEAYPDVQGTLANERDWVHAYMNAIYLWYKEIPSVDSSGYTASAYGSDYAALDAYFQALKTPNTTSSGKLEDQFSFTYPTAAWDALAQSGVTVSYGLQFAALATAPPRDFRVAYTEPNRPSSNDGVDRGAKILAIDGVDMINGSDVDTLNAGLFPSAAGEQHVFRFEDTDGTTQDVTLTAEDVTETPVQNVQTISTSTGSVGYLLFNDHIATAEGELKNAIQTLADDDVSDLVLDIRYNGGGYLDIASELAYMIAGPAQTAGKVFERLKYNDKNPLADTDSATTGFHSTTVGFDPSVADGSALPYLNLSKVYVLVGAGTCSASEAVINGLRGVGVDVVLIGDTTCGKPYGFYQADNCGTSYFAIEFQGVNNAGFGDYADGFTPDCAVDDDFDHALGDPSESLLATALSYRDSGACPSTSKRASLVSPVKVLRSPVRENLIVTPPQR</sequence>
<feature type="domain" description="Tail specific protease" evidence="2">
    <location>
        <begin position="232"/>
        <end position="449"/>
    </location>
</feature>
<dbReference type="EMBL" id="JAAVXB010000004">
    <property type="protein sequence ID" value="NKF22385.1"/>
    <property type="molecule type" value="Genomic_DNA"/>
</dbReference>
<dbReference type="Gene3D" id="3.30.750.170">
    <property type="match status" value="1"/>
</dbReference>
<accession>A0A970B689</accession>
<name>A0A970B689_9GAMM</name>
<evidence type="ECO:0000313" key="4">
    <source>
        <dbReference type="Proteomes" id="UP000653472"/>
    </source>
</evidence>